<keyword evidence="2" id="KW-0433">Leucine-rich repeat</keyword>
<dbReference type="InterPro" id="IPR000483">
    <property type="entry name" value="Cys-rich_flank_reg_C"/>
</dbReference>
<sequence>MFRPLLLTLRHLHIHAPIAPGLLKSLTHLQTLDVDLVPFPAIVDVLPELRHTEIQELSFDMLGFGMDKITSDTLAGLRGLKYLKGPVVNRLKRLDVAGNPFLCDCDLVWFVEWALGKYDRVANWQNPYPDVGQGYTCSRPAKLRGRHLIDGLIQKQQSNDRDNPTERTFFGIDCSHGFRPNRLLACVLASSGIFVAMMTIFLVDYNIGHVQYYLWTWAKWRGPKIGEEKNQEPSKYTNDAFIAYNNQDVMWVVNEAIENLEPDFSLVIHERDFAVGAPIVENIADAVENSRRTVCLITRNFLKSKWCEYEFQLAQYHMFEAGGGKRLILVFLEWIPDRMLKRFRHLNAVMKRDTYLVWPGDVRKRPLFWKRLRHALGDPLPRDPGPQQQVHDPERNIPEQDPERNIVEVQIHGPMWNIPEQHALAIQVHVPINGNIPEQEPQAPERNIPEQDDGILFPEPHDQWFCGREDGPLLPM</sequence>
<dbReference type="PANTHER" id="PTHR24365:SF530">
    <property type="entry name" value="MSTPROX-RELATED"/>
    <property type="match status" value="1"/>
</dbReference>
<evidence type="ECO:0000256" key="7">
    <source>
        <dbReference type="SAM" id="MobiDB-lite"/>
    </source>
</evidence>
<organism evidence="9 10">
    <name type="scientific">Branchiostoma lanceolatum</name>
    <name type="common">Common lancelet</name>
    <name type="synonym">Amphioxus lanceolatum</name>
    <dbReference type="NCBI Taxonomy" id="7740"/>
    <lineage>
        <taxon>Eukaryota</taxon>
        <taxon>Metazoa</taxon>
        <taxon>Chordata</taxon>
        <taxon>Cephalochordata</taxon>
        <taxon>Leptocardii</taxon>
        <taxon>Amphioxiformes</taxon>
        <taxon>Branchiostomatidae</taxon>
        <taxon>Branchiostoma</taxon>
    </lineage>
</organism>
<dbReference type="GO" id="GO:0007165">
    <property type="term" value="P:signal transduction"/>
    <property type="evidence" value="ECO:0007669"/>
    <property type="project" value="InterPro"/>
</dbReference>
<dbReference type="GO" id="GO:0005886">
    <property type="term" value="C:plasma membrane"/>
    <property type="evidence" value="ECO:0007669"/>
    <property type="project" value="TreeGrafter"/>
</dbReference>
<evidence type="ECO:0000256" key="4">
    <source>
        <dbReference type="ARBA" id="ARBA00022729"/>
    </source>
</evidence>
<dbReference type="PROSITE" id="PS50104">
    <property type="entry name" value="TIR"/>
    <property type="match status" value="1"/>
</dbReference>
<dbReference type="InterPro" id="IPR035897">
    <property type="entry name" value="Toll_tir_struct_dom_sf"/>
</dbReference>
<keyword evidence="4" id="KW-0732">Signal</keyword>
<keyword evidence="6" id="KW-0472">Membrane</keyword>
<dbReference type="OrthoDB" id="1687175at2759"/>
<dbReference type="GO" id="GO:0038023">
    <property type="term" value="F:signaling receptor activity"/>
    <property type="evidence" value="ECO:0007669"/>
    <property type="project" value="TreeGrafter"/>
</dbReference>
<reference evidence="9" key="1">
    <citation type="submission" date="2022-01" db="EMBL/GenBank/DDBJ databases">
        <authorList>
            <person name="Braso-Vives M."/>
        </authorList>
    </citation>
    <scope>NUCLEOTIDE SEQUENCE</scope>
</reference>
<dbReference type="Pfam" id="PF01582">
    <property type="entry name" value="TIR"/>
    <property type="match status" value="1"/>
</dbReference>
<dbReference type="Proteomes" id="UP000838412">
    <property type="component" value="Chromosome 2"/>
</dbReference>
<evidence type="ECO:0000259" key="8">
    <source>
        <dbReference type="PROSITE" id="PS50104"/>
    </source>
</evidence>
<keyword evidence="5" id="KW-1133">Transmembrane helix</keyword>
<evidence type="ECO:0000256" key="1">
    <source>
        <dbReference type="ARBA" id="ARBA00004167"/>
    </source>
</evidence>
<dbReference type="SUPFAM" id="SSF52200">
    <property type="entry name" value="Toll/Interleukin receptor TIR domain"/>
    <property type="match status" value="1"/>
</dbReference>
<protein>
    <submittedName>
        <fullName evidence="9">TLR1 protein</fullName>
    </submittedName>
</protein>
<keyword evidence="3" id="KW-0812">Transmembrane</keyword>
<gene>
    <name evidence="9" type="primary">TLR1</name>
    <name evidence="9" type="ORF">BLAG_LOCUS13993</name>
</gene>
<proteinExistence type="predicted"/>
<dbReference type="InterPro" id="IPR000157">
    <property type="entry name" value="TIR_dom"/>
</dbReference>
<dbReference type="Gene3D" id="3.80.10.10">
    <property type="entry name" value="Ribonuclease Inhibitor"/>
    <property type="match status" value="1"/>
</dbReference>
<accession>A0A8K0EKH3</accession>
<dbReference type="InterPro" id="IPR032675">
    <property type="entry name" value="LRR_dom_sf"/>
</dbReference>
<keyword evidence="10" id="KW-1185">Reference proteome</keyword>
<dbReference type="SMART" id="SM00255">
    <property type="entry name" value="TIR"/>
    <property type="match status" value="1"/>
</dbReference>
<dbReference type="FunFam" id="3.40.50.10140:FF:000026">
    <property type="entry name" value="Toll-like receptor 2"/>
    <property type="match status" value="1"/>
</dbReference>
<dbReference type="SMART" id="SM00082">
    <property type="entry name" value="LRRCT"/>
    <property type="match status" value="1"/>
</dbReference>
<evidence type="ECO:0000256" key="2">
    <source>
        <dbReference type="ARBA" id="ARBA00022614"/>
    </source>
</evidence>
<feature type="compositionally biased region" description="Basic and acidic residues" evidence="7">
    <location>
        <begin position="391"/>
        <end position="401"/>
    </location>
</feature>
<evidence type="ECO:0000256" key="6">
    <source>
        <dbReference type="ARBA" id="ARBA00023136"/>
    </source>
</evidence>
<dbReference type="Gene3D" id="3.40.50.10140">
    <property type="entry name" value="Toll/interleukin-1 receptor homology (TIR) domain"/>
    <property type="match status" value="1"/>
</dbReference>
<feature type="region of interest" description="Disordered" evidence="7">
    <location>
        <begin position="378"/>
        <end position="401"/>
    </location>
</feature>
<evidence type="ECO:0000256" key="3">
    <source>
        <dbReference type="ARBA" id="ARBA00022692"/>
    </source>
</evidence>
<evidence type="ECO:0000313" key="9">
    <source>
        <dbReference type="EMBL" id="CAH1254662.1"/>
    </source>
</evidence>
<dbReference type="AlphaFoldDB" id="A0A8K0EKH3"/>
<name>A0A8K0EKH3_BRALA</name>
<feature type="domain" description="TIR" evidence="8">
    <location>
        <begin position="236"/>
        <end position="376"/>
    </location>
</feature>
<dbReference type="SUPFAM" id="SSF52058">
    <property type="entry name" value="L domain-like"/>
    <property type="match status" value="1"/>
</dbReference>
<evidence type="ECO:0000313" key="10">
    <source>
        <dbReference type="Proteomes" id="UP000838412"/>
    </source>
</evidence>
<dbReference type="EMBL" id="OV696687">
    <property type="protein sequence ID" value="CAH1254662.1"/>
    <property type="molecule type" value="Genomic_DNA"/>
</dbReference>
<dbReference type="PANTHER" id="PTHR24365">
    <property type="entry name" value="TOLL-LIKE RECEPTOR"/>
    <property type="match status" value="1"/>
</dbReference>
<evidence type="ECO:0000256" key="5">
    <source>
        <dbReference type="ARBA" id="ARBA00022989"/>
    </source>
</evidence>
<comment type="subcellular location">
    <subcellularLocation>
        <location evidence="1">Membrane</location>
        <topology evidence="1">Single-pass membrane protein</topology>
    </subcellularLocation>
</comment>